<organism evidence="2 3">
    <name type="scientific">Aldrovandia affinis</name>
    <dbReference type="NCBI Taxonomy" id="143900"/>
    <lineage>
        <taxon>Eukaryota</taxon>
        <taxon>Metazoa</taxon>
        <taxon>Chordata</taxon>
        <taxon>Craniata</taxon>
        <taxon>Vertebrata</taxon>
        <taxon>Euteleostomi</taxon>
        <taxon>Actinopterygii</taxon>
        <taxon>Neopterygii</taxon>
        <taxon>Teleostei</taxon>
        <taxon>Notacanthiformes</taxon>
        <taxon>Halosauridae</taxon>
        <taxon>Aldrovandia</taxon>
    </lineage>
</organism>
<sequence length="89" mass="9825">MPYKSSNLSFVINPTLEYPDGRSVPRLFDCRGRTLQPSQTSVDQWRCSWPVITPWPSGLVLSQGRQSEEAGLSPTSALEATKKVSESPS</sequence>
<evidence type="ECO:0000256" key="1">
    <source>
        <dbReference type="SAM" id="MobiDB-lite"/>
    </source>
</evidence>
<proteinExistence type="predicted"/>
<protein>
    <submittedName>
        <fullName evidence="2">Uncharacterized protein</fullName>
    </submittedName>
</protein>
<name>A0AAD7SY04_9TELE</name>
<dbReference type="Proteomes" id="UP001221898">
    <property type="component" value="Unassembled WGS sequence"/>
</dbReference>
<feature type="region of interest" description="Disordered" evidence="1">
    <location>
        <begin position="63"/>
        <end position="89"/>
    </location>
</feature>
<gene>
    <name evidence="2" type="ORF">AAFF_G00188240</name>
</gene>
<evidence type="ECO:0000313" key="2">
    <source>
        <dbReference type="EMBL" id="KAJ8410867.1"/>
    </source>
</evidence>
<dbReference type="AlphaFoldDB" id="A0AAD7SY04"/>
<comment type="caution">
    <text evidence="2">The sequence shown here is derived from an EMBL/GenBank/DDBJ whole genome shotgun (WGS) entry which is preliminary data.</text>
</comment>
<reference evidence="2" key="1">
    <citation type="journal article" date="2023" name="Science">
        <title>Genome structures resolve the early diversification of teleost fishes.</title>
        <authorList>
            <person name="Parey E."/>
            <person name="Louis A."/>
            <person name="Montfort J."/>
            <person name="Bouchez O."/>
            <person name="Roques C."/>
            <person name="Iampietro C."/>
            <person name="Lluch J."/>
            <person name="Castinel A."/>
            <person name="Donnadieu C."/>
            <person name="Desvignes T."/>
            <person name="Floi Bucao C."/>
            <person name="Jouanno E."/>
            <person name="Wen M."/>
            <person name="Mejri S."/>
            <person name="Dirks R."/>
            <person name="Jansen H."/>
            <person name="Henkel C."/>
            <person name="Chen W.J."/>
            <person name="Zahm M."/>
            <person name="Cabau C."/>
            <person name="Klopp C."/>
            <person name="Thompson A.W."/>
            <person name="Robinson-Rechavi M."/>
            <person name="Braasch I."/>
            <person name="Lecointre G."/>
            <person name="Bobe J."/>
            <person name="Postlethwait J.H."/>
            <person name="Berthelot C."/>
            <person name="Roest Crollius H."/>
            <person name="Guiguen Y."/>
        </authorList>
    </citation>
    <scope>NUCLEOTIDE SEQUENCE</scope>
    <source>
        <strain evidence="2">NC1722</strain>
    </source>
</reference>
<dbReference type="EMBL" id="JAINUG010000025">
    <property type="protein sequence ID" value="KAJ8410867.1"/>
    <property type="molecule type" value="Genomic_DNA"/>
</dbReference>
<evidence type="ECO:0000313" key="3">
    <source>
        <dbReference type="Proteomes" id="UP001221898"/>
    </source>
</evidence>
<accession>A0AAD7SY04</accession>
<feature type="compositionally biased region" description="Basic and acidic residues" evidence="1">
    <location>
        <begin position="80"/>
        <end position="89"/>
    </location>
</feature>
<keyword evidence="3" id="KW-1185">Reference proteome</keyword>